<feature type="transmembrane region" description="Helical" evidence="8">
    <location>
        <begin position="7"/>
        <end position="29"/>
    </location>
</feature>
<comment type="subcellular location">
    <subcellularLocation>
        <location evidence="1">Cell membrane</location>
        <topology evidence="1">Multi-pass membrane protein</topology>
    </subcellularLocation>
</comment>
<name>A0A285VKH9_9MICO</name>
<dbReference type="GO" id="GO:0005886">
    <property type="term" value="C:plasma membrane"/>
    <property type="evidence" value="ECO:0007669"/>
    <property type="project" value="UniProtKB-SubCell"/>
</dbReference>
<gene>
    <name evidence="10" type="ORF">SAMN05421879_10395</name>
</gene>
<feature type="transmembrane region" description="Helical" evidence="8">
    <location>
        <begin position="90"/>
        <end position="111"/>
    </location>
</feature>
<dbReference type="Pfam" id="PF06826">
    <property type="entry name" value="Asp-Al_Ex"/>
    <property type="match status" value="2"/>
</dbReference>
<accession>A0A285VKH9</accession>
<feature type="transmembrane region" description="Helical" evidence="8">
    <location>
        <begin position="474"/>
        <end position="491"/>
    </location>
</feature>
<evidence type="ECO:0000256" key="8">
    <source>
        <dbReference type="SAM" id="Phobius"/>
    </source>
</evidence>
<dbReference type="Gene3D" id="3.30.70.1450">
    <property type="entry name" value="Regulator of K+ conductance, C-terminal domain"/>
    <property type="match status" value="1"/>
</dbReference>
<reference evidence="11" key="1">
    <citation type="submission" date="2017-08" db="EMBL/GenBank/DDBJ databases">
        <authorList>
            <person name="Varghese N."/>
            <person name="Submissions S."/>
        </authorList>
    </citation>
    <scope>NUCLEOTIDE SEQUENCE [LARGE SCALE GENOMIC DNA]</scope>
    <source>
        <strain evidence="11">USBA17B2</strain>
    </source>
</reference>
<dbReference type="GO" id="GO:0008324">
    <property type="term" value="F:monoatomic cation transmembrane transporter activity"/>
    <property type="evidence" value="ECO:0007669"/>
    <property type="project" value="InterPro"/>
</dbReference>
<organism evidence="10 11">
    <name type="scientific">Ornithinimicrobium cerasi</name>
    <dbReference type="NCBI Taxonomy" id="2248773"/>
    <lineage>
        <taxon>Bacteria</taxon>
        <taxon>Bacillati</taxon>
        <taxon>Actinomycetota</taxon>
        <taxon>Actinomycetes</taxon>
        <taxon>Micrococcales</taxon>
        <taxon>Ornithinimicrobiaceae</taxon>
        <taxon>Ornithinimicrobium</taxon>
    </lineage>
</organism>
<keyword evidence="3" id="KW-0813">Transport</keyword>
<keyword evidence="6 8" id="KW-1133">Transmembrane helix</keyword>
<proteinExistence type="inferred from homology"/>
<feature type="transmembrane region" description="Helical" evidence="8">
    <location>
        <begin position="446"/>
        <end position="467"/>
    </location>
</feature>
<dbReference type="EMBL" id="OBQK01000003">
    <property type="protein sequence ID" value="SOC54377.1"/>
    <property type="molecule type" value="Genomic_DNA"/>
</dbReference>
<dbReference type="NCBIfam" id="TIGR01625">
    <property type="entry name" value="YidE_YbjL_dupl"/>
    <property type="match status" value="1"/>
</dbReference>
<evidence type="ECO:0000259" key="9">
    <source>
        <dbReference type="PROSITE" id="PS51202"/>
    </source>
</evidence>
<evidence type="ECO:0000256" key="6">
    <source>
        <dbReference type="ARBA" id="ARBA00022989"/>
    </source>
</evidence>
<keyword evidence="4" id="KW-1003">Cell membrane</keyword>
<dbReference type="PROSITE" id="PS51202">
    <property type="entry name" value="RCK_C"/>
    <property type="match status" value="1"/>
</dbReference>
<evidence type="ECO:0000313" key="10">
    <source>
        <dbReference type="EMBL" id="SOC54377.1"/>
    </source>
</evidence>
<feature type="transmembrane region" description="Helical" evidence="8">
    <location>
        <begin position="148"/>
        <end position="170"/>
    </location>
</feature>
<dbReference type="InterPro" id="IPR006037">
    <property type="entry name" value="RCK_C"/>
</dbReference>
<evidence type="ECO:0000256" key="4">
    <source>
        <dbReference type="ARBA" id="ARBA00022475"/>
    </source>
</evidence>
<dbReference type="GO" id="GO:0006813">
    <property type="term" value="P:potassium ion transport"/>
    <property type="evidence" value="ECO:0007669"/>
    <property type="project" value="InterPro"/>
</dbReference>
<evidence type="ECO:0000256" key="2">
    <source>
        <dbReference type="ARBA" id="ARBA00009854"/>
    </source>
</evidence>
<dbReference type="PANTHER" id="PTHR30445:SF3">
    <property type="entry name" value="TRANSPORT PROTEIN YIDE-RELATED"/>
    <property type="match status" value="1"/>
</dbReference>
<dbReference type="Proteomes" id="UP000219688">
    <property type="component" value="Unassembled WGS sequence"/>
</dbReference>
<feature type="transmembrane region" description="Helical" evidence="8">
    <location>
        <begin position="503"/>
        <end position="523"/>
    </location>
</feature>
<evidence type="ECO:0000313" key="11">
    <source>
        <dbReference type="Proteomes" id="UP000219688"/>
    </source>
</evidence>
<dbReference type="InterPro" id="IPR036721">
    <property type="entry name" value="RCK_C_sf"/>
</dbReference>
<dbReference type="Pfam" id="PF02080">
    <property type="entry name" value="TrkA_C"/>
    <property type="match status" value="1"/>
</dbReference>
<feature type="transmembrane region" description="Helical" evidence="8">
    <location>
        <begin position="61"/>
        <end position="83"/>
    </location>
</feature>
<keyword evidence="5 8" id="KW-0812">Transmembrane</keyword>
<protein>
    <submittedName>
        <fullName evidence="10">Putative transport protein</fullName>
    </submittedName>
</protein>
<evidence type="ECO:0000256" key="5">
    <source>
        <dbReference type="ARBA" id="ARBA00022692"/>
    </source>
</evidence>
<dbReference type="AlphaFoldDB" id="A0A285VKH9"/>
<keyword evidence="7 8" id="KW-0472">Membrane</keyword>
<feature type="transmembrane region" description="Helical" evidence="8">
    <location>
        <begin position="416"/>
        <end position="434"/>
    </location>
</feature>
<evidence type="ECO:0000256" key="1">
    <source>
        <dbReference type="ARBA" id="ARBA00004651"/>
    </source>
</evidence>
<dbReference type="InterPro" id="IPR006512">
    <property type="entry name" value="YidE_YbjL"/>
</dbReference>
<evidence type="ECO:0000256" key="7">
    <source>
        <dbReference type="ARBA" id="ARBA00023136"/>
    </source>
</evidence>
<feature type="transmembrane region" description="Helical" evidence="8">
    <location>
        <begin position="351"/>
        <end position="369"/>
    </location>
</feature>
<comment type="similarity">
    <text evidence="2">Belongs to the AAE transporter (TC 2.A.81) family.</text>
</comment>
<feature type="domain" description="RCK C-terminal" evidence="9">
    <location>
        <begin position="257"/>
        <end position="341"/>
    </location>
</feature>
<evidence type="ECO:0000256" key="3">
    <source>
        <dbReference type="ARBA" id="ARBA00022448"/>
    </source>
</evidence>
<keyword evidence="11" id="KW-1185">Reference proteome</keyword>
<dbReference type="SUPFAM" id="SSF116726">
    <property type="entry name" value="TrkA C-terminal domain-like"/>
    <property type="match status" value="1"/>
</dbReference>
<sequence length="525" mass="53951">MCPMLDVLAATPLLTIMVVLALGTVVGMIPFGPVRFGPAGALFVGLGVGALDPRLGEGLGLVQTLGLGLFVYTVGIAAGSGFFRDLRRQLPLMVGAVAVLGVLAALTRGLAGVLGLTPELASGAFAGALTSTPALAAAVSRAGNQEPAVGYAISYPVGVVVTILVVAVVLGRSWPAPRDTPPAAGVGLVDISVEVLRPGPLADVPGFRDGTVRFSYLRRDDRTRVAGEDEQLRLGDRVVVIGPREPVRVATEHLGRRVDQHLAHDRSEVDYRRFVVSSRDVAGRTVGELDLPGRFQGVVTRVRRGDLDLLAHEDLPLELGDRVRVVVPRGRMGEVSTFLGDSERRISEVDAFSLAVGLALGLLLGLVSVPLPGGLTLALGSAAGPLVVGMVLGRLERTGPLVWGLPGPANLTIRQLGLLLFLGATGLTAGQAFASSVFSLVGLRTAVLAAVVVGVGAVLLVGVGRVVGISPARTAGGLSGFVGQPAILAFANGRVVDERLDAGYAALFALGIIVKIVAVQVIGSP</sequence>
<dbReference type="PANTHER" id="PTHR30445">
    <property type="entry name" value="K(+)_H(+) ANTIPORTER SUBUNIT KHTT"/>
    <property type="match status" value="1"/>
</dbReference>
<dbReference type="InterPro" id="IPR050144">
    <property type="entry name" value="AAE_transporter"/>
</dbReference>